<keyword evidence="2" id="KW-0184">Conjugation</keyword>
<protein>
    <submittedName>
        <fullName evidence="6">Mobilization protein (MobL-like)</fullName>
    </submittedName>
</protein>
<organism evidence="6 7">
    <name type="scientific">Acinetobacter wuhouensis</name>
    <dbReference type="NCBI Taxonomy" id="1879050"/>
    <lineage>
        <taxon>Bacteria</taxon>
        <taxon>Pseudomonadati</taxon>
        <taxon>Pseudomonadota</taxon>
        <taxon>Gammaproteobacteria</taxon>
        <taxon>Moraxellales</taxon>
        <taxon>Moraxellaceae</taxon>
        <taxon>Acinetobacter</taxon>
    </lineage>
</organism>
<comment type="caution">
    <text evidence="6">The sequence shown here is derived from an EMBL/GenBank/DDBJ whole genome shotgun (WGS) entry which is preliminary data.</text>
</comment>
<dbReference type="Gene3D" id="3.30.930.30">
    <property type="match status" value="1"/>
</dbReference>
<accession>A0A4Q7ABW5</accession>
<dbReference type="EMBL" id="SGSQ01000044">
    <property type="protein sequence ID" value="RZG43029.1"/>
    <property type="molecule type" value="Genomic_DNA"/>
</dbReference>
<proteinExistence type="inferred from homology"/>
<reference evidence="6 7" key="1">
    <citation type="submission" date="2019-02" db="EMBL/GenBank/DDBJ databases">
        <title>The Batch Genome Submission of Acinetobacter spp. strains.</title>
        <authorList>
            <person name="Qin J."/>
            <person name="Hu Y."/>
            <person name="Ye H."/>
            <person name="Wei L."/>
            <person name="Feng Y."/>
            <person name="Zong Z."/>
        </authorList>
    </citation>
    <scope>NUCLEOTIDE SEQUENCE [LARGE SCALE GENOMIC DNA]</scope>
    <source>
        <strain evidence="6 7">WCHAW060049</strain>
    </source>
</reference>
<gene>
    <name evidence="6" type="ORF">EXU28_18210</name>
</gene>
<dbReference type="Pfam" id="PF03389">
    <property type="entry name" value="MobA_MobL"/>
    <property type="match status" value="1"/>
</dbReference>
<feature type="compositionally biased region" description="Basic and acidic residues" evidence="4">
    <location>
        <begin position="491"/>
        <end position="539"/>
    </location>
</feature>
<dbReference type="AlphaFoldDB" id="A0A4Q7ABW5"/>
<comment type="similarity">
    <text evidence="1">Belongs to the MobA/MobL family.</text>
</comment>
<evidence type="ECO:0000259" key="5">
    <source>
        <dbReference type="Pfam" id="PF03389"/>
    </source>
</evidence>
<name>A0A4Q7ABW5_9GAMM</name>
<keyword evidence="7" id="KW-1185">Reference proteome</keyword>
<feature type="coiled-coil region" evidence="3">
    <location>
        <begin position="286"/>
        <end position="313"/>
    </location>
</feature>
<sequence>MAIYHFSVKTMSRSNGRSAVACAAYRSGEKLVCDFYGKEQDYTKKTGVEFTEIYAPDNTNTELLNRQILWNEVEKVERRKDALLAREFEIAFPSELNAEQRKNMLNELCQDLVKKYGVIVDAAIHAPHTSNGSDERNYHAHIMFTTRSINEHGDFSAKKYRDFSRDNGTETVSYWRESFAELCNHHLEQNGFDERVDHRSYQDQESDLEATQHEGPQATYLRRRGIFTKISLKNDEIKRRNLEIKKVIALDENINVSEDLVQKVRSELQFHQSEAEYLGKISQKLSEFQNEELSKLTAELDTMSSEISELHKKEPLFFKTKWINQINDLIDQHNTQLDRQKHISGLSETEKKDRYSNQLNKWTEENQLHLPKKSFEKFNETNIRVKQRKLNDQILNIAHQLSEISRRENEYQEYIRIQRMEIRNSYIFEEDDYGNKYFSPQNGEKQKRLYAEDMEELKIQKLHADFTKSVKMEVQQEFDRKTALQLENYRKDRESREQQLHEEQEQRDEQEKRAPDLLAFSRREDPKNQQKNEPKKPDPDNNPDYMPW</sequence>
<evidence type="ECO:0000313" key="7">
    <source>
        <dbReference type="Proteomes" id="UP000293863"/>
    </source>
</evidence>
<dbReference type="NCBIfam" id="NF041496">
    <property type="entry name" value="MobQ"/>
    <property type="match status" value="1"/>
</dbReference>
<evidence type="ECO:0000256" key="1">
    <source>
        <dbReference type="ARBA" id="ARBA00010873"/>
    </source>
</evidence>
<dbReference type="InterPro" id="IPR005053">
    <property type="entry name" value="MobA_MobL"/>
</dbReference>
<dbReference type="RefSeq" id="WP_130168996.1">
    <property type="nucleotide sequence ID" value="NZ_SGSQ01000044.1"/>
</dbReference>
<feature type="domain" description="MobA/MobL protein" evidence="5">
    <location>
        <begin position="17"/>
        <end position="224"/>
    </location>
</feature>
<dbReference type="Proteomes" id="UP000293863">
    <property type="component" value="Unassembled WGS sequence"/>
</dbReference>
<evidence type="ECO:0000256" key="3">
    <source>
        <dbReference type="SAM" id="Coils"/>
    </source>
</evidence>
<evidence type="ECO:0000313" key="6">
    <source>
        <dbReference type="EMBL" id="RZG43029.1"/>
    </source>
</evidence>
<feature type="region of interest" description="Disordered" evidence="4">
    <location>
        <begin position="491"/>
        <end position="548"/>
    </location>
</feature>
<evidence type="ECO:0000256" key="4">
    <source>
        <dbReference type="SAM" id="MobiDB-lite"/>
    </source>
</evidence>
<keyword evidence="3" id="KW-0175">Coiled coil</keyword>
<evidence type="ECO:0000256" key="2">
    <source>
        <dbReference type="ARBA" id="ARBA00022971"/>
    </source>
</evidence>